<dbReference type="FunFam" id="1.10.640.10:FF:000003">
    <property type="entry name" value="chorion peroxidase"/>
    <property type="match status" value="1"/>
</dbReference>
<evidence type="ECO:0000256" key="7">
    <source>
        <dbReference type="ARBA" id="ARBA00023180"/>
    </source>
</evidence>
<protein>
    <submittedName>
        <fullName evidence="10">Haem peroxidase,Haem peroxidase, animal type</fullName>
    </submittedName>
</protein>
<evidence type="ECO:0000256" key="4">
    <source>
        <dbReference type="ARBA" id="ARBA00022617"/>
    </source>
</evidence>
<dbReference type="PANTHER" id="PTHR11475">
    <property type="entry name" value="OXIDASE/PEROXIDASE"/>
    <property type="match status" value="1"/>
</dbReference>
<evidence type="ECO:0000256" key="9">
    <source>
        <dbReference type="SAM" id="Phobius"/>
    </source>
</evidence>
<evidence type="ECO:0000256" key="2">
    <source>
        <dbReference type="ARBA" id="ARBA00022525"/>
    </source>
</evidence>
<dbReference type="PROSITE" id="PS50292">
    <property type="entry name" value="PEROXIDASE_3"/>
    <property type="match status" value="1"/>
</dbReference>
<evidence type="ECO:0000256" key="6">
    <source>
        <dbReference type="ARBA" id="ARBA00023004"/>
    </source>
</evidence>
<sequence>MVNDIPLETWNKTDESTVLLSLNKNNDGHSKSVYDAYQGRILILFLAFTLLIFTFAISAVDLWSDLGSNDGDQPVQSSLHPIAIVDGHFSFETSEYLVRCAPIVRCDSGNKYRTANGTCNNLNNPIWGSSNTPFVRLVKAHYSDGISKLRVSSENNKPLPSAREIQIRLFLNKQSKIPDKNNQLLMQWGQFIAHDVSNLAVDTDGRDCCLYGPDLPSCEATIKIPVDDPVYSEYNKTCMRFTRAMTSNNYSCPLQPSTFMDDASHFIDGSQIYGSNDYIMTSLRSFTDGTLKSVTADDGQEFCPHSSEESPSGANKYFYNSGDSRINMNLGLALFHNMFMRFHNYVAFKLKSANSTLSDETLFQESRRIVGAVIQHVTYTQFLPIILGKNYTENIILVDSKYDPSVNPSTSQEFSAGAFRVLHNIVPAQQRLVDSNYTTVRVINVTDWMNRPYLLQEQSSNFDNLLRGMLYTGGRSSQHSYNYLISNFMFHPDNSVIGTDLLSYDIQRGRDTGLPPYNKMRELCGLSVAYSYDDLADVIQSDDIYKLEELYDSVNDIDFLVGALLETPEDDALVGKTSRCVIGDFFRRSRTGDRFFYDNDAEHPGKFSKDKLEVIKSISLDHVICATSLVDHLQNNSFTKIDNGWYSSMKWDCDEKYKIDFKPWEEEHCSN</sequence>
<dbReference type="PRINTS" id="PR00457">
    <property type="entry name" value="ANPEROXIDASE"/>
</dbReference>
<keyword evidence="3 10" id="KW-0560">Oxidoreductase</keyword>
<dbReference type="InterPro" id="IPR037120">
    <property type="entry name" value="Haem_peroxidase_sf_animal"/>
</dbReference>
<evidence type="ECO:0000256" key="8">
    <source>
        <dbReference type="PIRSR" id="PIRSR619791-2"/>
    </source>
</evidence>
<dbReference type="Gene3D" id="1.10.640.10">
    <property type="entry name" value="Haem peroxidase domain superfamily, animal type"/>
    <property type="match status" value="1"/>
</dbReference>
<keyword evidence="7" id="KW-0325">Glycoprotein</keyword>
<feature type="transmembrane region" description="Helical" evidence="9">
    <location>
        <begin position="41"/>
        <end position="63"/>
    </location>
</feature>
<keyword evidence="9" id="KW-1133">Transmembrane helix</keyword>
<dbReference type="SUPFAM" id="SSF48113">
    <property type="entry name" value="Heme-dependent peroxidases"/>
    <property type="match status" value="1"/>
</dbReference>
<dbReference type="Pfam" id="PF03098">
    <property type="entry name" value="An_peroxidase"/>
    <property type="match status" value="1"/>
</dbReference>
<evidence type="ECO:0000256" key="3">
    <source>
        <dbReference type="ARBA" id="ARBA00022559"/>
    </source>
</evidence>
<keyword evidence="9" id="KW-0472">Membrane</keyword>
<organism evidence="10 11">
    <name type="scientific">Cinara cedri</name>
    <dbReference type="NCBI Taxonomy" id="506608"/>
    <lineage>
        <taxon>Eukaryota</taxon>
        <taxon>Metazoa</taxon>
        <taxon>Ecdysozoa</taxon>
        <taxon>Arthropoda</taxon>
        <taxon>Hexapoda</taxon>
        <taxon>Insecta</taxon>
        <taxon>Pterygota</taxon>
        <taxon>Neoptera</taxon>
        <taxon>Paraneoptera</taxon>
        <taxon>Hemiptera</taxon>
        <taxon>Sternorrhyncha</taxon>
        <taxon>Aphidomorpha</taxon>
        <taxon>Aphidoidea</taxon>
        <taxon>Aphididae</taxon>
        <taxon>Lachninae</taxon>
        <taxon>Cinara</taxon>
    </lineage>
</organism>
<keyword evidence="5" id="KW-0732">Signal</keyword>
<dbReference type="GO" id="GO:0006979">
    <property type="term" value="P:response to oxidative stress"/>
    <property type="evidence" value="ECO:0007669"/>
    <property type="project" value="InterPro"/>
</dbReference>
<dbReference type="GO" id="GO:0004601">
    <property type="term" value="F:peroxidase activity"/>
    <property type="evidence" value="ECO:0007669"/>
    <property type="project" value="UniProtKB-KW"/>
</dbReference>
<dbReference type="GO" id="GO:0005576">
    <property type="term" value="C:extracellular region"/>
    <property type="evidence" value="ECO:0007669"/>
    <property type="project" value="UniProtKB-SubCell"/>
</dbReference>
<gene>
    <name evidence="10" type="ORF">CINCED_3A003462</name>
</gene>
<accession>A0A5E4M8U3</accession>
<keyword evidence="2" id="KW-0964">Secreted</keyword>
<proteinExistence type="predicted"/>
<name>A0A5E4M8U3_9HEMI</name>
<evidence type="ECO:0000256" key="5">
    <source>
        <dbReference type="ARBA" id="ARBA00022729"/>
    </source>
</evidence>
<dbReference type="GO" id="GO:0020037">
    <property type="term" value="F:heme binding"/>
    <property type="evidence" value="ECO:0007669"/>
    <property type="project" value="InterPro"/>
</dbReference>
<dbReference type="GO" id="GO:0022412">
    <property type="term" value="P:cellular process involved in reproduction in multicellular organism"/>
    <property type="evidence" value="ECO:0007669"/>
    <property type="project" value="UniProtKB-ARBA"/>
</dbReference>
<keyword evidence="4 8" id="KW-0349">Heme</keyword>
<comment type="subcellular location">
    <subcellularLocation>
        <location evidence="1">Secreted</location>
    </subcellularLocation>
</comment>
<keyword evidence="8" id="KW-0479">Metal-binding</keyword>
<dbReference type="Proteomes" id="UP000325440">
    <property type="component" value="Unassembled WGS sequence"/>
</dbReference>
<dbReference type="OrthoDB" id="823504at2759"/>
<dbReference type="GO" id="GO:0046872">
    <property type="term" value="F:metal ion binding"/>
    <property type="evidence" value="ECO:0007669"/>
    <property type="project" value="UniProtKB-KW"/>
</dbReference>
<dbReference type="InterPro" id="IPR010255">
    <property type="entry name" value="Haem_peroxidase_sf"/>
</dbReference>
<evidence type="ECO:0000313" key="10">
    <source>
        <dbReference type="EMBL" id="VVC28479.1"/>
    </source>
</evidence>
<dbReference type="AlphaFoldDB" id="A0A5E4M8U3"/>
<keyword evidence="3 10" id="KW-0575">Peroxidase</keyword>
<dbReference type="InterPro" id="IPR019791">
    <property type="entry name" value="Haem_peroxidase_animal"/>
</dbReference>
<keyword evidence="9" id="KW-0812">Transmembrane</keyword>
<dbReference type="PANTHER" id="PTHR11475:SF4">
    <property type="entry name" value="CHORION PEROXIDASE"/>
    <property type="match status" value="1"/>
</dbReference>
<evidence type="ECO:0000256" key="1">
    <source>
        <dbReference type="ARBA" id="ARBA00004613"/>
    </source>
</evidence>
<keyword evidence="6 8" id="KW-0408">Iron</keyword>
<feature type="binding site" description="axial binding residue" evidence="8">
    <location>
        <position position="423"/>
    </location>
    <ligand>
        <name>heme b</name>
        <dbReference type="ChEBI" id="CHEBI:60344"/>
    </ligand>
    <ligandPart>
        <name>Fe</name>
        <dbReference type="ChEBI" id="CHEBI:18248"/>
    </ligandPart>
</feature>
<dbReference type="EMBL" id="CABPRJ010000481">
    <property type="protein sequence ID" value="VVC28479.1"/>
    <property type="molecule type" value="Genomic_DNA"/>
</dbReference>
<evidence type="ECO:0000313" key="11">
    <source>
        <dbReference type="Proteomes" id="UP000325440"/>
    </source>
</evidence>
<keyword evidence="11" id="KW-1185">Reference proteome</keyword>
<reference evidence="10 11" key="1">
    <citation type="submission" date="2019-08" db="EMBL/GenBank/DDBJ databases">
        <authorList>
            <person name="Alioto T."/>
            <person name="Alioto T."/>
            <person name="Gomez Garrido J."/>
        </authorList>
    </citation>
    <scope>NUCLEOTIDE SEQUENCE [LARGE SCALE GENOMIC DNA]</scope>
</reference>